<evidence type="ECO:0000259" key="1">
    <source>
        <dbReference type="Pfam" id="PF17921"/>
    </source>
</evidence>
<gene>
    <name evidence="2" type="ORF">O181_067702</name>
</gene>
<dbReference type="Gene3D" id="1.10.340.70">
    <property type="match status" value="1"/>
</dbReference>
<reference evidence="2" key="1">
    <citation type="submission" date="2021-03" db="EMBL/GenBank/DDBJ databases">
        <title>Draft genome sequence of rust myrtle Austropuccinia psidii MF-1, a brazilian biotype.</title>
        <authorList>
            <person name="Quecine M.C."/>
            <person name="Pachon D.M.R."/>
            <person name="Bonatelli M.L."/>
            <person name="Correr F.H."/>
            <person name="Franceschini L.M."/>
            <person name="Leite T.F."/>
            <person name="Margarido G.R.A."/>
            <person name="Almeida C.A."/>
            <person name="Ferrarezi J.A."/>
            <person name="Labate C.A."/>
        </authorList>
    </citation>
    <scope>NUCLEOTIDE SEQUENCE</scope>
    <source>
        <strain evidence="2">MF-1</strain>
    </source>
</reference>
<dbReference type="Pfam" id="PF17921">
    <property type="entry name" value="Integrase_H2C2"/>
    <property type="match status" value="1"/>
</dbReference>
<accession>A0A9Q3F185</accession>
<name>A0A9Q3F185_9BASI</name>
<evidence type="ECO:0000313" key="2">
    <source>
        <dbReference type="EMBL" id="MBW0527987.1"/>
    </source>
</evidence>
<proteinExistence type="predicted"/>
<protein>
    <recommendedName>
        <fullName evidence="1">Integrase zinc-binding domain-containing protein</fullName>
    </recommendedName>
</protein>
<organism evidence="2 3">
    <name type="scientific">Austropuccinia psidii MF-1</name>
    <dbReference type="NCBI Taxonomy" id="1389203"/>
    <lineage>
        <taxon>Eukaryota</taxon>
        <taxon>Fungi</taxon>
        <taxon>Dikarya</taxon>
        <taxon>Basidiomycota</taxon>
        <taxon>Pucciniomycotina</taxon>
        <taxon>Pucciniomycetes</taxon>
        <taxon>Pucciniales</taxon>
        <taxon>Sphaerophragmiaceae</taxon>
        <taxon>Austropuccinia</taxon>
    </lineage>
</organism>
<dbReference type="InterPro" id="IPR041588">
    <property type="entry name" value="Integrase_H2C2"/>
</dbReference>
<comment type="caution">
    <text evidence="2">The sequence shown here is derived from an EMBL/GenBank/DDBJ whole genome shotgun (WGS) entry which is preliminary data.</text>
</comment>
<dbReference type="EMBL" id="AVOT02033982">
    <property type="protein sequence ID" value="MBW0527987.1"/>
    <property type="molecule type" value="Genomic_DNA"/>
</dbReference>
<dbReference type="OrthoDB" id="2513165at2759"/>
<evidence type="ECO:0000313" key="3">
    <source>
        <dbReference type="Proteomes" id="UP000765509"/>
    </source>
</evidence>
<dbReference type="AlphaFoldDB" id="A0A9Q3F185"/>
<keyword evidence="3" id="KW-1185">Reference proteome</keyword>
<dbReference type="Proteomes" id="UP000765509">
    <property type="component" value="Unassembled WGS sequence"/>
</dbReference>
<feature type="domain" description="Integrase zinc-binding" evidence="1">
    <location>
        <begin position="47"/>
        <end position="103"/>
    </location>
</feature>
<sequence>MKDCQDPSLSSKLDEIWKKAYDAGRLHLLDRILYHRTKNACSMTLTDRTLINNILHEFHDSVACGHLSEDRTLERVKSCSLWRNWRKDFAEYFQTCDRCQKGKIATGKKFAMMIQIKEPK</sequence>